<feature type="compositionally biased region" description="Polar residues" evidence="5">
    <location>
        <begin position="246"/>
        <end position="258"/>
    </location>
</feature>
<feature type="compositionally biased region" description="Polar residues" evidence="5">
    <location>
        <begin position="220"/>
        <end position="237"/>
    </location>
</feature>
<sequence>MYAVGKVGSFISRSVYGSFHPFGGAVDVVVVQQPDGSFRSSPWYVRFGKFQGVLKTREKVVSIAVNGAEAGFHMYLDSNGEAYFLRSAGDSDGPLEEGEFVVSPASSGDEREVVTAQDAAAQLRKSKSTSCTDSSTMEADAGDGKILTRTSSRRVTILERMFGRKSIKENAHGVDRVSSLERAEIAAELLETNWSTTPSRGSRARRSNGKPSKSNEENSIDGNQAENSKTTSPLCSTDQEKDMGSNRGSVDSNSFSSHGDGGTNSLGDENDRYIQTTFVKEEIVEIYTRDSGVLIDGTISTDQTGLDSLSNDPDTDKIISEPIDTKSKVLENFEDDAGSEIHAREVLSHVIFETHANETNITSGTSEVVSHIVTVGASQSCIDANSPVYQTAGLSSKKHDISSIASAQDACQEKEVIISSSDTVESSYDVPGILVDKVCDAVGSPLDDSVQPKEQYGVSIEKIEYVSFQGKPPSHCSASGDNEDKTKFDIQDQQVYDSVQSKQQSGVSIEKIEYASFEDKPPSHYGASSDNEDMTKLDIQDQQAYDSVQPKQQSGVSSDNEDMTKLDIQDQQVSILGDSSSENFQAFVPDKHISVDTVLHDHVMYSAHVSGTDICVDNVANDNSAHTCNDLARQDDLFFPGASCSSVEGISNYVPENDPDDVTKESVVENKTCKEEIGIFLNQISRMGDEVTECISLSANFPNNVELQGSYIISELNSLRKVEVENTILEDTESNHSAHTGNDLACQHDLVFTGAASSVEGISNYVPEDDPDDVTKDSIVENKTCKEEIDISLTQTSRTGDETTECISLLGNLSNNVELQGSHIISDLSSLRKVEAENTIHTESRSSSASGVEIKLEPGTTCEPREEVEAVVSFSEFVEEIQFQFSDSESFTDKKTADNSTSNKEADAVVEHDESEFVTEQQGGDNTGLENNLDNCSDSSRPETIPVPIPGSELHSGDNNLEAKSLPILRSHINDLERSDSFHLSRSLQSNSENNGVEQVSSTNSDLPEQEPEGTGDSKDNCSAPELTNSAVPDNLKVDSFNPFVELSLCRHLLSEGMGVDAACNAFDSEKVTLEKFRAMKQSLVRNNRLVVRIAGQYFPWDAAAPVILGMVSFHEEQSFEPQGMIKVARVEPNAASGGSWRIWPFSFKRTRAINTVQPVSESTVESAVSTSVNELERENKKPRAKRMERKVRSLTPTSEELASLNLREGKNVVTFTFSTAMLGRQQASIHFNTITLSFPYVSNRPYLLLQVDAHIYLWKWNTRIVISDVDGTITKSDVLGQFMPLVGVDWSQNGVAHLFSAIKENGYQLLFLSARAISQAHLTRQFLFNLKQDGKALPDGPVVISPDGLFPSLYREVIRRAPHEFKISCLEAIKALFPPDSNPFYAGFGNRDTDELSYLKVGIPMGKIFIINPKGEVAVNRRVDTKSYTSLHALVHGMFPPISSSSEQFSLPIKVYCRCSLDLMEVLAQFRRTTILGITGKCRYLIFEFSGNAAVAMRKGIHVEQQHPEKI</sequence>
<dbReference type="Proteomes" id="UP000032180">
    <property type="component" value="Chromosome 11"/>
</dbReference>
<feature type="region of interest" description="Disordered" evidence="5">
    <location>
        <begin position="194"/>
        <end position="269"/>
    </location>
</feature>
<feature type="compositionally biased region" description="Polar residues" evidence="5">
    <location>
        <begin position="918"/>
        <end position="939"/>
    </location>
</feature>
<dbReference type="GO" id="GO:0008195">
    <property type="term" value="F:phosphatidate phosphatase activity"/>
    <property type="evidence" value="ECO:0007669"/>
    <property type="project" value="UniProtKB-EC"/>
</dbReference>
<dbReference type="SUPFAM" id="SSF56784">
    <property type="entry name" value="HAD-like"/>
    <property type="match status" value="1"/>
</dbReference>
<organism evidence="7 8">
    <name type="scientific">Leersia perrieri</name>
    <dbReference type="NCBI Taxonomy" id="77586"/>
    <lineage>
        <taxon>Eukaryota</taxon>
        <taxon>Viridiplantae</taxon>
        <taxon>Streptophyta</taxon>
        <taxon>Embryophyta</taxon>
        <taxon>Tracheophyta</taxon>
        <taxon>Spermatophyta</taxon>
        <taxon>Magnoliopsida</taxon>
        <taxon>Liliopsida</taxon>
        <taxon>Poales</taxon>
        <taxon>Poaceae</taxon>
        <taxon>BOP clade</taxon>
        <taxon>Oryzoideae</taxon>
        <taxon>Oryzeae</taxon>
        <taxon>Oryzinae</taxon>
        <taxon>Leersia</taxon>
    </lineage>
</organism>
<feature type="region of interest" description="Disordered" evidence="5">
    <location>
        <begin position="891"/>
        <end position="959"/>
    </location>
</feature>
<proteinExistence type="inferred from homology"/>
<comment type="similarity">
    <text evidence="2">Belongs to the lipin family.</text>
</comment>
<feature type="region of interest" description="Disordered" evidence="5">
    <location>
        <begin position="125"/>
        <end position="145"/>
    </location>
</feature>
<dbReference type="InterPro" id="IPR031703">
    <property type="entry name" value="Lipin_mid"/>
</dbReference>
<feature type="compositionally biased region" description="Polar residues" evidence="5">
    <location>
        <begin position="985"/>
        <end position="1007"/>
    </location>
</feature>
<dbReference type="EnsemblPlants" id="LPERR11G16090.1">
    <property type="protein sequence ID" value="LPERR11G16090.1"/>
    <property type="gene ID" value="LPERR11G16090"/>
</dbReference>
<dbReference type="STRING" id="77586.A0A0D9XU58"/>
<dbReference type="InterPro" id="IPR013209">
    <property type="entry name" value="LNS2"/>
</dbReference>
<dbReference type="EC" id="3.1.3.4" evidence="3"/>
<evidence type="ECO:0000256" key="4">
    <source>
        <dbReference type="ARBA" id="ARBA00022801"/>
    </source>
</evidence>
<reference evidence="7 8" key="1">
    <citation type="submission" date="2012-08" db="EMBL/GenBank/DDBJ databases">
        <title>Oryza genome evolution.</title>
        <authorList>
            <person name="Wing R.A."/>
        </authorList>
    </citation>
    <scope>NUCLEOTIDE SEQUENCE</scope>
</reference>
<dbReference type="PANTHER" id="PTHR12181">
    <property type="entry name" value="LIPIN"/>
    <property type="match status" value="1"/>
</dbReference>
<keyword evidence="8" id="KW-1185">Reference proteome</keyword>
<evidence type="ECO:0000313" key="8">
    <source>
        <dbReference type="Proteomes" id="UP000032180"/>
    </source>
</evidence>
<dbReference type="InterPro" id="IPR036412">
    <property type="entry name" value="HAD-like_sf"/>
</dbReference>
<feature type="compositionally biased region" description="Polar residues" evidence="5">
    <location>
        <begin position="544"/>
        <end position="558"/>
    </location>
</feature>
<name>A0A0D9XU58_9ORYZ</name>
<dbReference type="Pfam" id="PF16876">
    <property type="entry name" value="Lipin_mid"/>
    <property type="match status" value="1"/>
</dbReference>
<dbReference type="Pfam" id="PF08235">
    <property type="entry name" value="LNS2"/>
    <property type="match status" value="1"/>
</dbReference>
<protein>
    <recommendedName>
        <fullName evidence="3">phosphatidate phosphatase</fullName>
        <ecNumber evidence="3">3.1.3.4</ecNumber>
    </recommendedName>
</protein>
<dbReference type="Pfam" id="PF04571">
    <property type="entry name" value="Lipin_N"/>
    <property type="match status" value="1"/>
</dbReference>
<feature type="domain" description="LNS2/PITP" evidence="6">
    <location>
        <begin position="1265"/>
        <end position="1421"/>
    </location>
</feature>
<dbReference type="eggNOG" id="KOG2116">
    <property type="taxonomic scope" value="Eukaryota"/>
</dbReference>
<dbReference type="Gramene" id="LPERR11G16090.1">
    <property type="protein sequence ID" value="LPERR11G16090.1"/>
    <property type="gene ID" value="LPERR11G16090"/>
</dbReference>
<evidence type="ECO:0000256" key="3">
    <source>
        <dbReference type="ARBA" id="ARBA00012638"/>
    </source>
</evidence>
<reference evidence="7" key="3">
    <citation type="submission" date="2015-04" db="UniProtKB">
        <authorList>
            <consortium name="EnsemblPlants"/>
        </authorList>
    </citation>
    <scope>IDENTIFICATION</scope>
</reference>
<evidence type="ECO:0000256" key="2">
    <source>
        <dbReference type="ARBA" id="ARBA00005476"/>
    </source>
</evidence>
<keyword evidence="4" id="KW-0378">Hydrolase</keyword>
<dbReference type="HOGENOM" id="CLU_002546_1_0_1"/>
<dbReference type="InterPro" id="IPR007651">
    <property type="entry name" value="Lipin_N"/>
</dbReference>
<evidence type="ECO:0000313" key="7">
    <source>
        <dbReference type="EnsemblPlants" id="LPERR11G16090.1"/>
    </source>
</evidence>
<feature type="region of interest" description="Disordered" evidence="5">
    <location>
        <begin position="544"/>
        <end position="564"/>
    </location>
</feature>
<dbReference type="InterPro" id="IPR031315">
    <property type="entry name" value="LNS2/PITP"/>
</dbReference>
<accession>A0A0D9XU58</accession>
<reference evidence="8" key="2">
    <citation type="submission" date="2013-12" db="EMBL/GenBank/DDBJ databases">
        <authorList>
            <person name="Yu Y."/>
            <person name="Lee S."/>
            <person name="de Baynast K."/>
            <person name="Wissotski M."/>
            <person name="Liu L."/>
            <person name="Talag J."/>
            <person name="Goicoechea J."/>
            <person name="Angelova A."/>
            <person name="Jetty R."/>
            <person name="Kudrna D."/>
            <person name="Golser W."/>
            <person name="Rivera L."/>
            <person name="Zhang J."/>
            <person name="Wing R."/>
        </authorList>
    </citation>
    <scope>NUCLEOTIDE SEQUENCE</scope>
</reference>
<evidence type="ECO:0000256" key="1">
    <source>
        <dbReference type="ARBA" id="ARBA00001946"/>
    </source>
</evidence>
<comment type="cofactor">
    <cofactor evidence="1">
        <name>Mg(2+)</name>
        <dbReference type="ChEBI" id="CHEBI:18420"/>
    </cofactor>
</comment>
<feature type="region of interest" description="Disordered" evidence="5">
    <location>
        <begin position="985"/>
        <end position="1031"/>
    </location>
</feature>
<dbReference type="PANTHER" id="PTHR12181:SF12">
    <property type="entry name" value="PHOSPHATIDATE PHOSPHATASE"/>
    <property type="match status" value="1"/>
</dbReference>
<dbReference type="InterPro" id="IPR026058">
    <property type="entry name" value="LIPIN"/>
</dbReference>
<dbReference type="SMART" id="SM00775">
    <property type="entry name" value="LNS2"/>
    <property type="match status" value="1"/>
</dbReference>
<evidence type="ECO:0000259" key="6">
    <source>
        <dbReference type="SMART" id="SM00775"/>
    </source>
</evidence>
<evidence type="ECO:0000256" key="5">
    <source>
        <dbReference type="SAM" id="MobiDB-lite"/>
    </source>
</evidence>